<name>A0A1G8IVP3_9BACI</name>
<feature type="domain" description="ChrR-like cupin" evidence="1">
    <location>
        <begin position="16"/>
        <end position="106"/>
    </location>
</feature>
<gene>
    <name evidence="2" type="ORF">SAMN05192534_12624</name>
</gene>
<dbReference type="InterPro" id="IPR011051">
    <property type="entry name" value="RmlC_Cupin_sf"/>
</dbReference>
<dbReference type="InterPro" id="IPR025979">
    <property type="entry name" value="ChrR-like_cupin_dom"/>
</dbReference>
<dbReference type="STRING" id="568899.SAMN05192534_12624"/>
<dbReference type="InterPro" id="IPR014710">
    <property type="entry name" value="RmlC-like_jellyroll"/>
</dbReference>
<dbReference type="OrthoDB" id="2620172at2"/>
<dbReference type="RefSeq" id="WP_091275988.1">
    <property type="nucleotide sequence ID" value="NZ_FNDK01000026.1"/>
</dbReference>
<dbReference type="Pfam" id="PF12973">
    <property type="entry name" value="Cupin_7"/>
    <property type="match status" value="1"/>
</dbReference>
<dbReference type="SUPFAM" id="SSF51182">
    <property type="entry name" value="RmlC-like cupins"/>
    <property type="match status" value="1"/>
</dbReference>
<evidence type="ECO:0000313" key="3">
    <source>
        <dbReference type="Proteomes" id="UP000199163"/>
    </source>
</evidence>
<accession>A0A1G8IVP3</accession>
<evidence type="ECO:0000259" key="1">
    <source>
        <dbReference type="Pfam" id="PF12973"/>
    </source>
</evidence>
<reference evidence="3" key="1">
    <citation type="submission" date="2016-10" db="EMBL/GenBank/DDBJ databases">
        <authorList>
            <person name="Varghese N."/>
            <person name="Submissions S."/>
        </authorList>
    </citation>
    <scope>NUCLEOTIDE SEQUENCE [LARGE SCALE GENOMIC DNA]</scope>
    <source>
        <strain evidence="3">DSM 21632</strain>
    </source>
</reference>
<organism evidence="2 3">
    <name type="scientific">Alteribacillus persepolensis</name>
    <dbReference type="NCBI Taxonomy" id="568899"/>
    <lineage>
        <taxon>Bacteria</taxon>
        <taxon>Bacillati</taxon>
        <taxon>Bacillota</taxon>
        <taxon>Bacilli</taxon>
        <taxon>Bacillales</taxon>
        <taxon>Bacillaceae</taxon>
        <taxon>Alteribacillus</taxon>
    </lineage>
</organism>
<dbReference type="Gene3D" id="2.60.120.10">
    <property type="entry name" value="Jelly Rolls"/>
    <property type="match status" value="1"/>
</dbReference>
<keyword evidence="3" id="KW-1185">Reference proteome</keyword>
<dbReference type="EMBL" id="FNDK01000026">
    <property type="protein sequence ID" value="SDI22540.1"/>
    <property type="molecule type" value="Genomic_DNA"/>
</dbReference>
<evidence type="ECO:0000313" key="2">
    <source>
        <dbReference type="EMBL" id="SDI22540.1"/>
    </source>
</evidence>
<protein>
    <submittedName>
        <fullName evidence="2">ChrR Cupin-like domain-containing protein</fullName>
    </submittedName>
</protein>
<dbReference type="Proteomes" id="UP000199163">
    <property type="component" value="Unassembled WGS sequence"/>
</dbReference>
<sequence length="119" mass="13614">MSQQNVQEKESRYVSNEKAWKALPYKGVYIKNLYKFPEGGSTVLIKMEPNSSFPLHDHPADEEVFVLEGECKVGKYQLYQGDYLFTPQGTIHAPFTREGCTLFARTIEALTFLNTEKNS</sequence>
<dbReference type="AlphaFoldDB" id="A0A1G8IVP3"/>
<proteinExistence type="predicted"/>